<dbReference type="OrthoDB" id="269645at2759"/>
<keyword evidence="2" id="KW-1185">Reference proteome</keyword>
<dbReference type="EMBL" id="AUPL01002178">
    <property type="protein sequence ID" value="ESL10093.1"/>
    <property type="molecule type" value="Genomic_DNA"/>
</dbReference>
<accession>A0A061J3W5</accession>
<sequence>MGGQPDAHRYAQATFHEGTHRQAPGDSTPWRDFSSPLNRFKGWWLAPAAKGSMIAAWSVTIVLSAYCFSIQQDAKGTYLLNNVLLRTLHEEALRADASQERALELKKSMKKQLLQEERRGQEKLQAIKGFEEYSKSMRKGLINYEVELSRESARADALHARNQELVSELHGVRQELTWVKKENTTLLAELAKFQKLSRSVV</sequence>
<dbReference type="VEuPathDB" id="TriTrypDB:TRSC58_02178"/>
<dbReference type="AlphaFoldDB" id="A0A061J3W5"/>
<reference evidence="1 2" key="1">
    <citation type="submission" date="2013-07" db="EMBL/GenBank/DDBJ databases">
        <authorList>
            <person name="Stoco P.H."/>
            <person name="Wagner G."/>
            <person name="Gerber A."/>
            <person name="Zaha A."/>
            <person name="Thompson C."/>
            <person name="Bartholomeu D.C."/>
            <person name="Luckemeyer D.D."/>
            <person name="Bahia D."/>
            <person name="Loreto E."/>
            <person name="Prestes E.B."/>
            <person name="Lima F.M."/>
            <person name="Rodrigues-Luiz G."/>
            <person name="Vallejo G.A."/>
            <person name="Filho J.F."/>
            <person name="Monteiro K.M."/>
            <person name="Tyler K.M."/>
            <person name="de Almeida L.G."/>
            <person name="Ortiz M.F."/>
            <person name="Siervo M.A."/>
            <person name="de Moraes M.H."/>
            <person name="Cunha O.L."/>
            <person name="Mendonca-Neto R."/>
            <person name="Silva R."/>
            <person name="Teixeira S.M."/>
            <person name="Murta S.M."/>
            <person name="Sincero T.C."/>
            <person name="Mendes T.A."/>
            <person name="Urmenyi T.P."/>
            <person name="Silva V.G."/>
            <person name="da Rocha W.D."/>
            <person name="Andersson B."/>
            <person name="Romanha A.J."/>
            <person name="Steindel M."/>
            <person name="de Vasconcelos A.T."/>
            <person name="Grisard E.C."/>
        </authorList>
    </citation>
    <scope>NUCLEOTIDE SEQUENCE [LARGE SCALE GENOMIC DNA]</scope>
    <source>
        <strain evidence="1 2">SC58</strain>
    </source>
</reference>
<organism evidence="1 2">
    <name type="scientific">Trypanosoma rangeli SC58</name>
    <dbReference type="NCBI Taxonomy" id="429131"/>
    <lineage>
        <taxon>Eukaryota</taxon>
        <taxon>Discoba</taxon>
        <taxon>Euglenozoa</taxon>
        <taxon>Kinetoplastea</taxon>
        <taxon>Metakinetoplastina</taxon>
        <taxon>Trypanosomatida</taxon>
        <taxon>Trypanosomatidae</taxon>
        <taxon>Trypanosoma</taxon>
        <taxon>Herpetosoma</taxon>
    </lineage>
</organism>
<protein>
    <submittedName>
        <fullName evidence="1">Uncharacterized protein</fullName>
    </submittedName>
</protein>
<dbReference type="Proteomes" id="UP000031737">
    <property type="component" value="Unassembled WGS sequence"/>
</dbReference>
<evidence type="ECO:0000313" key="1">
    <source>
        <dbReference type="EMBL" id="ESL10093.1"/>
    </source>
</evidence>
<comment type="caution">
    <text evidence="1">The sequence shown here is derived from an EMBL/GenBank/DDBJ whole genome shotgun (WGS) entry which is preliminary data.</text>
</comment>
<evidence type="ECO:0000313" key="2">
    <source>
        <dbReference type="Proteomes" id="UP000031737"/>
    </source>
</evidence>
<gene>
    <name evidence="1" type="ORF">TRSC58_02178</name>
</gene>
<proteinExistence type="predicted"/>
<name>A0A061J3W5_TRYRA</name>